<dbReference type="Proteomes" id="UP000199387">
    <property type="component" value="Unassembled WGS sequence"/>
</dbReference>
<dbReference type="STRING" id="1236220.SAMN04488112_10244"/>
<proteinExistence type="inferred from homology"/>
<dbReference type="FunFam" id="3.20.20.70:FF:000016">
    <property type="entry name" value="Triosephosphate isomerase"/>
    <property type="match status" value="1"/>
</dbReference>
<dbReference type="EC" id="5.3.1.1" evidence="3 9"/>
<evidence type="ECO:0000256" key="10">
    <source>
        <dbReference type="RuleBase" id="RU363013"/>
    </source>
</evidence>
<dbReference type="InterPro" id="IPR020861">
    <property type="entry name" value="Triosephosphate_isomerase_AS"/>
</dbReference>
<comment type="catalytic activity">
    <reaction evidence="9 10">
        <text>D-glyceraldehyde 3-phosphate = dihydroxyacetone phosphate</text>
        <dbReference type="Rhea" id="RHEA:18585"/>
        <dbReference type="ChEBI" id="CHEBI:57642"/>
        <dbReference type="ChEBI" id="CHEBI:59776"/>
        <dbReference type="EC" id="5.3.1.1"/>
    </reaction>
</comment>
<keyword evidence="7 9" id="KW-0324">Glycolysis</keyword>
<reference evidence="11 12" key="1">
    <citation type="submission" date="2016-10" db="EMBL/GenBank/DDBJ databases">
        <authorList>
            <person name="de Groot N.N."/>
        </authorList>
    </citation>
    <scope>NUCLEOTIDE SEQUENCE [LARGE SCALE GENOMIC DNA]</scope>
    <source>
        <strain evidence="11 12">DSM 45514</strain>
    </source>
</reference>
<evidence type="ECO:0000256" key="7">
    <source>
        <dbReference type="ARBA" id="ARBA00023152"/>
    </source>
</evidence>
<dbReference type="UniPathway" id="UPA00109">
    <property type="reaction ID" value="UER00189"/>
</dbReference>
<dbReference type="InterPro" id="IPR000652">
    <property type="entry name" value="Triosephosphate_isomerase"/>
</dbReference>
<feature type="binding site" evidence="9">
    <location>
        <begin position="222"/>
        <end position="223"/>
    </location>
    <ligand>
        <name>substrate</name>
    </ligand>
</feature>
<dbReference type="PANTHER" id="PTHR21139:SF42">
    <property type="entry name" value="TRIOSEPHOSPHATE ISOMERASE"/>
    <property type="match status" value="1"/>
</dbReference>
<evidence type="ECO:0000256" key="6">
    <source>
        <dbReference type="ARBA" id="ARBA00022490"/>
    </source>
</evidence>
<evidence type="ECO:0000313" key="12">
    <source>
        <dbReference type="Proteomes" id="UP000199387"/>
    </source>
</evidence>
<dbReference type="PROSITE" id="PS51440">
    <property type="entry name" value="TIM_2"/>
    <property type="match status" value="1"/>
</dbReference>
<keyword evidence="6 9" id="KW-0963">Cytoplasm</keyword>
<comment type="pathway">
    <text evidence="9 10">Carbohydrate biosynthesis; gluconeogenesis.</text>
</comment>
<keyword evidence="12" id="KW-1185">Reference proteome</keyword>
<dbReference type="UniPathway" id="UPA00138"/>
<accession>A0A1G6I3Z7</accession>
<dbReference type="InterPro" id="IPR022896">
    <property type="entry name" value="TrioseP_Isoase_bac/euk"/>
</dbReference>
<dbReference type="SUPFAM" id="SSF51351">
    <property type="entry name" value="Triosephosphate isomerase (TIM)"/>
    <property type="match status" value="1"/>
</dbReference>
<dbReference type="GO" id="GO:0006094">
    <property type="term" value="P:gluconeogenesis"/>
    <property type="evidence" value="ECO:0007669"/>
    <property type="project" value="UniProtKB-UniRule"/>
</dbReference>
<protein>
    <recommendedName>
        <fullName evidence="4 9">Triosephosphate isomerase</fullName>
        <shortName evidence="9">TIM</shortName>
        <shortName evidence="9">TPI</shortName>
        <ecNumber evidence="3 9">5.3.1.1</ecNumber>
    </recommendedName>
    <alternativeName>
        <fullName evidence="9">Triose-phosphate isomerase</fullName>
    </alternativeName>
</protein>
<feature type="active site" description="Electrophile" evidence="9">
    <location>
        <position position="83"/>
    </location>
</feature>
<dbReference type="NCBIfam" id="TIGR00419">
    <property type="entry name" value="tim"/>
    <property type="match status" value="1"/>
</dbReference>
<comment type="subunit">
    <text evidence="9 10">Homodimer.</text>
</comment>
<dbReference type="Gene3D" id="3.20.20.70">
    <property type="entry name" value="Aldolase class I"/>
    <property type="match status" value="1"/>
</dbReference>
<comment type="subcellular location">
    <subcellularLocation>
        <location evidence="9 10">Cytoplasm</location>
    </subcellularLocation>
</comment>
<dbReference type="Pfam" id="PF00121">
    <property type="entry name" value="TIM"/>
    <property type="match status" value="1"/>
</dbReference>
<keyword evidence="8 9" id="KW-0413">Isomerase</keyword>
<dbReference type="GO" id="GO:0019563">
    <property type="term" value="P:glycerol catabolic process"/>
    <property type="evidence" value="ECO:0007669"/>
    <property type="project" value="TreeGrafter"/>
</dbReference>
<feature type="active site" description="Proton acceptor" evidence="9">
    <location>
        <position position="155"/>
    </location>
</feature>
<dbReference type="GO" id="GO:0004807">
    <property type="term" value="F:triose-phosphate isomerase activity"/>
    <property type="evidence" value="ECO:0007669"/>
    <property type="project" value="UniProtKB-UniRule"/>
</dbReference>
<organism evidence="11 12">
    <name type="scientific">Melghirimyces thermohalophilus</name>
    <dbReference type="NCBI Taxonomy" id="1236220"/>
    <lineage>
        <taxon>Bacteria</taxon>
        <taxon>Bacillati</taxon>
        <taxon>Bacillota</taxon>
        <taxon>Bacilli</taxon>
        <taxon>Bacillales</taxon>
        <taxon>Thermoactinomycetaceae</taxon>
        <taxon>Melghirimyces</taxon>
    </lineage>
</organism>
<comment type="pathway">
    <text evidence="1 9 10">Carbohydrate degradation; glycolysis; D-glyceraldehyde 3-phosphate from glycerone phosphate: step 1/1.</text>
</comment>
<evidence type="ECO:0000256" key="3">
    <source>
        <dbReference type="ARBA" id="ARBA00011940"/>
    </source>
</evidence>
<comment type="caution">
    <text evidence="9">Lacks conserved residue(s) required for the propagation of feature annotation.</text>
</comment>
<dbReference type="GO" id="GO:0006096">
    <property type="term" value="P:glycolytic process"/>
    <property type="evidence" value="ECO:0007669"/>
    <property type="project" value="UniProtKB-UniRule"/>
</dbReference>
<gene>
    <name evidence="9" type="primary">tpiA</name>
    <name evidence="11" type="ORF">SAMN04488112_10244</name>
</gene>
<feature type="binding site" evidence="9">
    <location>
        <position position="161"/>
    </location>
    <ligand>
        <name>substrate</name>
    </ligand>
</feature>
<feature type="binding site" evidence="9">
    <location>
        <position position="201"/>
    </location>
    <ligand>
        <name>substrate</name>
    </ligand>
</feature>
<dbReference type="GO" id="GO:0005829">
    <property type="term" value="C:cytosol"/>
    <property type="evidence" value="ECO:0007669"/>
    <property type="project" value="TreeGrafter"/>
</dbReference>
<evidence type="ECO:0000256" key="4">
    <source>
        <dbReference type="ARBA" id="ARBA00019397"/>
    </source>
</evidence>
<dbReference type="PANTHER" id="PTHR21139">
    <property type="entry name" value="TRIOSEPHOSPHATE ISOMERASE"/>
    <property type="match status" value="1"/>
</dbReference>
<keyword evidence="5 9" id="KW-0312">Gluconeogenesis</keyword>
<evidence type="ECO:0000256" key="1">
    <source>
        <dbReference type="ARBA" id="ARBA00004680"/>
    </source>
</evidence>
<name>A0A1G6I3Z7_9BACL</name>
<dbReference type="EMBL" id="FMZA01000002">
    <property type="protein sequence ID" value="SDC01289.1"/>
    <property type="molecule type" value="Genomic_DNA"/>
</dbReference>
<dbReference type="GO" id="GO:0046166">
    <property type="term" value="P:glyceraldehyde-3-phosphate biosynthetic process"/>
    <property type="evidence" value="ECO:0007669"/>
    <property type="project" value="TreeGrafter"/>
</dbReference>
<dbReference type="AlphaFoldDB" id="A0A1G6I3Z7"/>
<dbReference type="PROSITE" id="PS00171">
    <property type="entry name" value="TIM_1"/>
    <property type="match status" value="1"/>
</dbReference>
<evidence type="ECO:0000256" key="9">
    <source>
        <dbReference type="HAMAP-Rule" id="MF_00147"/>
    </source>
</evidence>
<dbReference type="InterPro" id="IPR013785">
    <property type="entry name" value="Aldolase_TIM"/>
</dbReference>
<dbReference type="HAMAP" id="MF_00147_B">
    <property type="entry name" value="TIM_B"/>
    <property type="match status" value="1"/>
</dbReference>
<comment type="function">
    <text evidence="9">Involved in the gluconeogenesis. Catalyzes stereospecifically the conversion of dihydroxyacetone phosphate (DHAP) to D-glyceraldehyde-3-phosphate (G3P).</text>
</comment>
<dbReference type="CDD" id="cd00311">
    <property type="entry name" value="TIM"/>
    <property type="match status" value="1"/>
</dbReference>
<dbReference type="InterPro" id="IPR035990">
    <property type="entry name" value="TIM_sf"/>
</dbReference>
<sequence length="245" mass="26623">MYKNVNEALDFLSAFRERGERDGVESVICAPFVSLPALTEAAEGTRIGIGAQNMHWEEEGAFTGEVSSTMLNALGVGYVVLGHSERRTHFAEKDETVRLKTRSALDHDLVPIVCVGETLEEKEADRTREVVRQQVVEAVRGLSSDEMTRVILAYEPVWAIGTGKSATAEDAGDVIRFIRKTVADQYDQQVANEVRILYGGSVKPANIDSFLAIGDIDGALVGGASLDPDSLSQLVEAAAERRGQR</sequence>
<evidence type="ECO:0000256" key="8">
    <source>
        <dbReference type="ARBA" id="ARBA00023235"/>
    </source>
</evidence>
<evidence type="ECO:0000256" key="5">
    <source>
        <dbReference type="ARBA" id="ARBA00022432"/>
    </source>
</evidence>
<evidence type="ECO:0000313" key="11">
    <source>
        <dbReference type="EMBL" id="SDC01289.1"/>
    </source>
</evidence>
<evidence type="ECO:0000256" key="2">
    <source>
        <dbReference type="ARBA" id="ARBA00007422"/>
    </source>
</evidence>
<comment type="similarity">
    <text evidence="2 9 10">Belongs to the triosephosphate isomerase family.</text>
</comment>